<dbReference type="Gene3D" id="1.10.10.1320">
    <property type="entry name" value="Anti-sigma factor, zinc-finger domain"/>
    <property type="match status" value="1"/>
</dbReference>
<sequence>MKHVTDEQLISYQLNELSLEDTTFVMKHISTCMKCQEKFELLNMLTDEWDEPSITHISTSLEDSIMSMIETSKQVKKPTYKPNAYMKYIHFGLAAAVTLLFFKADVTGRLLNTSKQMTDTYGYTVEQTNKFSIELPKWMTPFTHKEE</sequence>
<reference evidence="1" key="1">
    <citation type="journal article" date="2014" name="Int. J. Syst. Evol. Microbiol.">
        <title>Complete genome sequence of Corynebacterium casei LMG S-19264T (=DSM 44701T), isolated from a smear-ripened cheese.</title>
        <authorList>
            <consortium name="US DOE Joint Genome Institute (JGI-PGF)"/>
            <person name="Walter F."/>
            <person name="Albersmeier A."/>
            <person name="Kalinowski J."/>
            <person name="Ruckert C."/>
        </authorList>
    </citation>
    <scope>NUCLEOTIDE SEQUENCE</scope>
    <source>
        <strain evidence="1">CGMCC 1.12698</strain>
    </source>
</reference>
<comment type="caution">
    <text evidence="1">The sequence shown here is derived from an EMBL/GenBank/DDBJ whole genome shotgun (WGS) entry which is preliminary data.</text>
</comment>
<evidence type="ECO:0000313" key="1">
    <source>
        <dbReference type="EMBL" id="GGE57456.1"/>
    </source>
</evidence>
<gene>
    <name evidence="1" type="ORF">GCM10007140_04810</name>
</gene>
<reference evidence="1" key="2">
    <citation type="submission" date="2020-09" db="EMBL/GenBank/DDBJ databases">
        <authorList>
            <person name="Sun Q."/>
            <person name="Zhou Y."/>
        </authorList>
    </citation>
    <scope>NUCLEOTIDE SEQUENCE</scope>
    <source>
        <strain evidence="1">CGMCC 1.12698</strain>
    </source>
</reference>
<evidence type="ECO:0008006" key="3">
    <source>
        <dbReference type="Google" id="ProtNLM"/>
    </source>
</evidence>
<name>A0A917EL43_9BACI</name>
<organism evidence="1 2">
    <name type="scientific">Priestia taiwanensis</name>
    <dbReference type="NCBI Taxonomy" id="1347902"/>
    <lineage>
        <taxon>Bacteria</taxon>
        <taxon>Bacillati</taxon>
        <taxon>Bacillota</taxon>
        <taxon>Bacilli</taxon>
        <taxon>Bacillales</taxon>
        <taxon>Bacillaceae</taxon>
        <taxon>Priestia</taxon>
    </lineage>
</organism>
<dbReference type="AlphaFoldDB" id="A0A917EL43"/>
<evidence type="ECO:0000313" key="2">
    <source>
        <dbReference type="Proteomes" id="UP000605259"/>
    </source>
</evidence>
<dbReference type="InterPro" id="IPR041916">
    <property type="entry name" value="Anti_sigma_zinc_sf"/>
</dbReference>
<keyword evidence="2" id="KW-1185">Reference proteome</keyword>
<dbReference type="RefSeq" id="WP_188386851.1">
    <property type="nucleotide sequence ID" value="NZ_BMFK01000001.1"/>
</dbReference>
<protein>
    <recommendedName>
        <fullName evidence="3">Zinc-finger domain-containing protein</fullName>
    </recommendedName>
</protein>
<dbReference type="EMBL" id="BMFK01000001">
    <property type="protein sequence ID" value="GGE57456.1"/>
    <property type="molecule type" value="Genomic_DNA"/>
</dbReference>
<dbReference type="Proteomes" id="UP000605259">
    <property type="component" value="Unassembled WGS sequence"/>
</dbReference>
<proteinExistence type="predicted"/>
<accession>A0A917EL43</accession>